<keyword evidence="8" id="KW-1185">Reference proteome</keyword>
<dbReference type="STRING" id="933944.AN215_05995"/>
<dbReference type="GO" id="GO:0000287">
    <property type="term" value="F:magnesium ion binding"/>
    <property type="evidence" value="ECO:0007669"/>
    <property type="project" value="InterPro"/>
</dbReference>
<dbReference type="PANTHER" id="PTHR38096">
    <property type="entry name" value="ENTEROBACTIN SYNTHASE COMPONENT D"/>
    <property type="match status" value="1"/>
</dbReference>
<dbReference type="AlphaFoldDB" id="A0A1E7JSW9"/>
<dbReference type="InterPro" id="IPR008278">
    <property type="entry name" value="4-PPantetheinyl_Trfase_dom"/>
</dbReference>
<dbReference type="GO" id="GO:0009366">
    <property type="term" value="C:enterobactin synthetase complex"/>
    <property type="evidence" value="ECO:0007669"/>
    <property type="project" value="InterPro"/>
</dbReference>
<accession>A0A1E7JSW9</accession>
<dbReference type="Pfam" id="PF01648">
    <property type="entry name" value="ACPS"/>
    <property type="match status" value="1"/>
</dbReference>
<dbReference type="PANTHER" id="PTHR38096:SF1">
    <property type="entry name" value="ENTEROBACTIN SYNTHASE COMPONENT D"/>
    <property type="match status" value="1"/>
</dbReference>
<feature type="binding site" evidence="2">
    <location>
        <position position="50"/>
    </location>
    <ligand>
        <name>CoA</name>
        <dbReference type="ChEBI" id="CHEBI:57287"/>
    </ligand>
</feature>
<feature type="binding site" evidence="3">
    <location>
        <position position="109"/>
    </location>
    <ligand>
        <name>Mg(2+)</name>
        <dbReference type="ChEBI" id="CHEBI:18420"/>
    </ligand>
</feature>
<dbReference type="GO" id="GO:0009239">
    <property type="term" value="P:enterobactin biosynthetic process"/>
    <property type="evidence" value="ECO:0007669"/>
    <property type="project" value="InterPro"/>
</dbReference>
<dbReference type="GO" id="GO:0005886">
    <property type="term" value="C:plasma membrane"/>
    <property type="evidence" value="ECO:0007669"/>
    <property type="project" value="TreeGrafter"/>
</dbReference>
<keyword evidence="1 7" id="KW-0808">Transferase</keyword>
<organism evidence="7 8">
    <name type="scientific">Streptomyces abyssalis</name>
    <dbReference type="NCBI Taxonomy" id="933944"/>
    <lineage>
        <taxon>Bacteria</taxon>
        <taxon>Bacillati</taxon>
        <taxon>Actinomycetota</taxon>
        <taxon>Actinomycetes</taxon>
        <taxon>Kitasatosporales</taxon>
        <taxon>Streptomycetaceae</taxon>
        <taxon>Streptomyces</taxon>
    </lineage>
</organism>
<dbReference type="RefSeq" id="WP_070009833.1">
    <property type="nucleotide sequence ID" value="NZ_LJGS01000037.1"/>
</dbReference>
<feature type="domain" description="4'-phosphopantetheinyl transferase" evidence="5">
    <location>
        <begin position="104"/>
        <end position="180"/>
    </location>
</feature>
<evidence type="ECO:0000256" key="1">
    <source>
        <dbReference type="ARBA" id="ARBA00022679"/>
    </source>
</evidence>
<evidence type="ECO:0000256" key="3">
    <source>
        <dbReference type="PIRSR" id="PIRSR603542-2"/>
    </source>
</evidence>
<dbReference type="PRINTS" id="PR01399">
    <property type="entry name" value="ENTSNTHTASED"/>
</dbReference>
<proteinExistence type="predicted"/>
<evidence type="ECO:0000313" key="8">
    <source>
        <dbReference type="Proteomes" id="UP000176087"/>
    </source>
</evidence>
<feature type="binding site" evidence="2">
    <location>
        <position position="108"/>
    </location>
    <ligand>
        <name>CoA</name>
        <dbReference type="ChEBI" id="CHEBI:57287"/>
    </ligand>
</feature>
<dbReference type="GO" id="GO:0008897">
    <property type="term" value="F:holo-[acyl-carrier-protein] synthase activity"/>
    <property type="evidence" value="ECO:0007669"/>
    <property type="project" value="InterPro"/>
</dbReference>
<dbReference type="InterPro" id="IPR037143">
    <property type="entry name" value="4-PPantetheinyl_Trfase_dom_sf"/>
</dbReference>
<feature type="binding site" evidence="2">
    <location>
        <position position="157"/>
    </location>
    <ligand>
        <name>CoA</name>
        <dbReference type="ChEBI" id="CHEBI:57287"/>
    </ligand>
</feature>
<keyword evidence="3" id="KW-0479">Metal-binding</keyword>
<reference evidence="7 8" key="1">
    <citation type="journal article" date="2016" name="Front. Microbiol.">
        <title>Comparative Genomics Analysis of Streptomyces Species Reveals Their Adaptation to the Marine Environment and Their Diversity at the Genomic Level.</title>
        <authorList>
            <person name="Tian X."/>
            <person name="Zhang Z."/>
            <person name="Yang T."/>
            <person name="Chen M."/>
            <person name="Li J."/>
            <person name="Chen F."/>
            <person name="Yang J."/>
            <person name="Li W."/>
            <person name="Zhang B."/>
            <person name="Zhang Z."/>
            <person name="Wu J."/>
            <person name="Zhang C."/>
            <person name="Long L."/>
            <person name="Xiao J."/>
        </authorList>
    </citation>
    <scope>NUCLEOTIDE SEQUENCE [LARGE SCALE GENOMIC DNA]</scope>
    <source>
        <strain evidence="7 8">SCSIO 10390</strain>
    </source>
</reference>
<feature type="binding site" evidence="2">
    <location>
        <begin position="86"/>
        <end position="87"/>
    </location>
    <ligand>
        <name>CoA</name>
        <dbReference type="ChEBI" id="CHEBI:57287"/>
    </ligand>
</feature>
<evidence type="ECO:0000313" key="7">
    <source>
        <dbReference type="EMBL" id="OEU91993.1"/>
    </source>
</evidence>
<evidence type="ECO:0000259" key="5">
    <source>
        <dbReference type="Pfam" id="PF01648"/>
    </source>
</evidence>
<feature type="binding site" evidence="2">
    <location>
        <position position="167"/>
    </location>
    <ligand>
        <name>CoA</name>
        <dbReference type="ChEBI" id="CHEBI:57287"/>
    </ligand>
</feature>
<dbReference type="InterPro" id="IPR041354">
    <property type="entry name" value="4PPT_N"/>
</dbReference>
<dbReference type="SUPFAM" id="SSF56214">
    <property type="entry name" value="4'-phosphopantetheinyl transferase"/>
    <property type="match status" value="1"/>
</dbReference>
<gene>
    <name evidence="7" type="ORF">AN215_05995</name>
</gene>
<dbReference type="Proteomes" id="UP000176087">
    <property type="component" value="Unassembled WGS sequence"/>
</dbReference>
<dbReference type="Pfam" id="PF17837">
    <property type="entry name" value="4PPT_N"/>
    <property type="match status" value="1"/>
</dbReference>
<evidence type="ECO:0000256" key="4">
    <source>
        <dbReference type="SAM" id="MobiDB-lite"/>
    </source>
</evidence>
<feature type="domain" description="4'-phosphopantetheinyl transferase N-terminal" evidence="6">
    <location>
        <begin position="31"/>
        <end position="97"/>
    </location>
</feature>
<feature type="binding site" evidence="2">
    <location>
        <position position="42"/>
    </location>
    <ligand>
        <name>CoA</name>
        <dbReference type="ChEBI" id="CHEBI:57287"/>
    </ligand>
</feature>
<feature type="binding site" evidence="3">
    <location>
        <position position="110"/>
    </location>
    <ligand>
        <name>Mg(2+)</name>
        <dbReference type="ChEBI" id="CHEBI:18420"/>
    </ligand>
</feature>
<feature type="region of interest" description="Disordered" evidence="4">
    <location>
        <begin position="229"/>
        <end position="249"/>
    </location>
</feature>
<dbReference type="PATRIC" id="fig|933944.5.peg.5269"/>
<dbReference type="InterPro" id="IPR003542">
    <property type="entry name" value="Enbac_synth_compD-like"/>
</dbReference>
<dbReference type="EMBL" id="LJGT01000037">
    <property type="protein sequence ID" value="OEU91993.1"/>
    <property type="molecule type" value="Genomic_DNA"/>
</dbReference>
<evidence type="ECO:0000256" key="2">
    <source>
        <dbReference type="PIRSR" id="PIRSR603542-1"/>
    </source>
</evidence>
<sequence length="249" mass="25845">MIGRLLPRQVRTEERFGNGDGSACRALFPDEAAVVAKAVPKRQREFADVRACARGALAQLGVPPVPLIPGHRGAPRWPEGVIGSMTHCDGYRAAAVARAADAAGLGIDAEPGGPLPEGVLDVVSLPAEREHLVALAAARPEVCWDRLLFSAKESVFKAWYPLTARELDFSEAEIAIDAEAGTFSARLLVEGPVVDGERLRTMTGRWEAQRGLVVTAVLLGARRASGAVAGGGTGTTAGTHSAPAGSAGA</sequence>
<comment type="caution">
    <text evidence="7">The sequence shown here is derived from an EMBL/GenBank/DDBJ whole genome shotgun (WGS) entry which is preliminary data.</text>
</comment>
<feature type="binding site" evidence="3">
    <location>
        <position position="108"/>
    </location>
    <ligand>
        <name>Mg(2+)</name>
        <dbReference type="ChEBI" id="CHEBI:18420"/>
    </ligand>
</feature>
<name>A0A1E7JSW9_9ACTN</name>
<dbReference type="OrthoDB" id="8210607at2"/>
<feature type="binding site" evidence="2">
    <location>
        <position position="153"/>
    </location>
    <ligand>
        <name>CoA</name>
        <dbReference type="ChEBI" id="CHEBI:57287"/>
    </ligand>
</feature>
<evidence type="ECO:0000259" key="6">
    <source>
        <dbReference type="Pfam" id="PF17837"/>
    </source>
</evidence>
<comment type="cofactor">
    <cofactor evidence="3">
        <name>Mg(2+)</name>
        <dbReference type="ChEBI" id="CHEBI:18420"/>
    </cofactor>
</comment>
<feature type="compositionally biased region" description="Low complexity" evidence="4">
    <location>
        <begin position="236"/>
        <end position="249"/>
    </location>
</feature>
<protein>
    <submittedName>
        <fullName evidence="7">4'-phosphopantetheinyl transferase</fullName>
    </submittedName>
</protein>
<keyword evidence="3" id="KW-0460">Magnesium</keyword>